<dbReference type="Proteomes" id="UP000435112">
    <property type="component" value="Unassembled WGS sequence"/>
</dbReference>
<dbReference type="EMBL" id="QXFU01000438">
    <property type="protein sequence ID" value="KAE9033556.1"/>
    <property type="molecule type" value="Genomic_DNA"/>
</dbReference>
<dbReference type="Proteomes" id="UP000429607">
    <property type="component" value="Unassembled WGS sequence"/>
</dbReference>
<evidence type="ECO:0000313" key="4">
    <source>
        <dbReference type="EMBL" id="KAE9033556.1"/>
    </source>
</evidence>
<accession>A0A6A3ML85</accession>
<dbReference type="PANTHER" id="PTHR12425">
    <property type="entry name" value="SYNEMBRYN"/>
    <property type="match status" value="1"/>
</dbReference>
<keyword evidence="3" id="KW-0143">Chaperone</keyword>
<dbReference type="InterPro" id="IPR019318">
    <property type="entry name" value="Gua_nucleotide_exch_fac_Ric8"/>
</dbReference>
<dbReference type="PANTHER" id="PTHR12425:SF5">
    <property type="entry name" value="SYNEMBRYN"/>
    <property type="match status" value="1"/>
</dbReference>
<name>A0A6A3ML85_9STRA</name>
<dbReference type="GO" id="GO:0001965">
    <property type="term" value="F:G-protein alpha-subunit binding"/>
    <property type="evidence" value="ECO:0007669"/>
    <property type="project" value="TreeGrafter"/>
</dbReference>
<dbReference type="EMBL" id="QXFT01000461">
    <property type="protein sequence ID" value="KAE9343341.1"/>
    <property type="molecule type" value="Genomic_DNA"/>
</dbReference>
<evidence type="ECO:0000313" key="8">
    <source>
        <dbReference type="Proteomes" id="UP000434957"/>
    </source>
</evidence>
<dbReference type="GO" id="GO:0005737">
    <property type="term" value="C:cytoplasm"/>
    <property type="evidence" value="ECO:0007669"/>
    <property type="project" value="TreeGrafter"/>
</dbReference>
<proteinExistence type="inferred from homology"/>
<sequence length="438" mass="48813">MVWLWTEEFAQAVQGSSTGLEVEQAREQAARKIRGILTEAAAVETPNGAHSDAIYRLLDSCRVFMRDRRGIDQLLSAEVLASPAENIKETALMTVVKALDSFLVLVEDQNWSARVREEALKCMINSVYSRPEFVSETLIAKGFVTRLLGVSKREGTASLHWLVWKVLLVSCEAPEVPRYLSTSLETWQLIYATLLYGFKHGNQTGIVDGDRATLLLDLIKLVTVLVNDMQLTADQEKLLPDVFTTVHQLGGLLLKILRFTHSEISPLNGSLVELKNKAMEVFIFLPGSLLAAFIQQQPCTDEETGVIDGSILSPVIDHLHAMLLVVRVEKMRPLKEMLPTLIVCHNLAKTGSPDILACFKKAILPATKSGDLVPVTAIDRTKAFFFMQLKFFLTCLDTDVRRYTSEWLFLLCDENAKEYTHHTGVGNAIGLLRMKGLA</sequence>
<protein>
    <submittedName>
        <fullName evidence="4">Uncharacterized protein</fullName>
    </submittedName>
</protein>
<evidence type="ECO:0000256" key="1">
    <source>
        <dbReference type="ARBA" id="ARBA00009049"/>
    </source>
</evidence>
<dbReference type="GO" id="GO:0005085">
    <property type="term" value="F:guanyl-nucleotide exchange factor activity"/>
    <property type="evidence" value="ECO:0007669"/>
    <property type="project" value="UniProtKB-KW"/>
</dbReference>
<evidence type="ECO:0000256" key="2">
    <source>
        <dbReference type="ARBA" id="ARBA00022658"/>
    </source>
</evidence>
<evidence type="ECO:0000256" key="3">
    <source>
        <dbReference type="ARBA" id="ARBA00023186"/>
    </source>
</evidence>
<dbReference type="OrthoDB" id="5585685at2759"/>
<dbReference type="Pfam" id="PF10165">
    <property type="entry name" value="Ric8"/>
    <property type="match status" value="1"/>
</dbReference>
<comment type="similarity">
    <text evidence="1">Belongs to the synembryn family.</text>
</comment>
<dbReference type="AlphaFoldDB" id="A0A6A3ML85"/>
<dbReference type="EMBL" id="QXFV01000393">
    <property type="protein sequence ID" value="KAE9038944.1"/>
    <property type="molecule type" value="Genomic_DNA"/>
</dbReference>
<keyword evidence="2" id="KW-0344">Guanine-nucleotide releasing factor</keyword>
<evidence type="ECO:0000313" key="5">
    <source>
        <dbReference type="EMBL" id="KAE9038944.1"/>
    </source>
</evidence>
<evidence type="ECO:0000313" key="7">
    <source>
        <dbReference type="Proteomes" id="UP000429607"/>
    </source>
</evidence>
<organism evidence="4 9">
    <name type="scientific">Phytophthora rubi</name>
    <dbReference type="NCBI Taxonomy" id="129364"/>
    <lineage>
        <taxon>Eukaryota</taxon>
        <taxon>Sar</taxon>
        <taxon>Stramenopiles</taxon>
        <taxon>Oomycota</taxon>
        <taxon>Peronosporomycetes</taxon>
        <taxon>Peronosporales</taxon>
        <taxon>Peronosporaceae</taxon>
        <taxon>Phytophthora</taxon>
    </lineage>
</organism>
<reference evidence="7 9" key="1">
    <citation type="submission" date="2018-09" db="EMBL/GenBank/DDBJ databases">
        <title>Genomic investigation of the strawberry pathogen Phytophthora fragariae indicates pathogenicity is determined by transcriptional variation in three key races.</title>
        <authorList>
            <person name="Adams T.M."/>
            <person name="Armitage A.D."/>
            <person name="Sobczyk M.K."/>
            <person name="Bates H.J."/>
            <person name="Dunwell J.M."/>
            <person name="Nellist C.F."/>
            <person name="Harrison R.J."/>
        </authorList>
    </citation>
    <scope>NUCLEOTIDE SEQUENCE [LARGE SCALE GENOMIC DNA]</scope>
    <source>
        <strain evidence="5 7">SCRP249</strain>
        <strain evidence="4 9">SCRP324</strain>
        <strain evidence="6 8">SCRP333</strain>
    </source>
</reference>
<evidence type="ECO:0000313" key="6">
    <source>
        <dbReference type="EMBL" id="KAE9343341.1"/>
    </source>
</evidence>
<keyword evidence="8" id="KW-1185">Reference proteome</keyword>
<dbReference type="GO" id="GO:0007186">
    <property type="term" value="P:G protein-coupled receptor signaling pathway"/>
    <property type="evidence" value="ECO:0007669"/>
    <property type="project" value="TreeGrafter"/>
</dbReference>
<comment type="caution">
    <text evidence="4">The sequence shown here is derived from an EMBL/GenBank/DDBJ whole genome shotgun (WGS) entry which is preliminary data.</text>
</comment>
<gene>
    <name evidence="5" type="ORF">PR001_g7742</name>
    <name evidence="4" type="ORF">PR002_g8608</name>
    <name evidence="6" type="ORF">PR003_g9030</name>
</gene>
<evidence type="ECO:0000313" key="9">
    <source>
        <dbReference type="Proteomes" id="UP000435112"/>
    </source>
</evidence>
<dbReference type="Proteomes" id="UP000434957">
    <property type="component" value="Unassembled WGS sequence"/>
</dbReference>